<keyword evidence="5" id="KW-1185">Reference proteome</keyword>
<dbReference type="AlphaFoldDB" id="A0A6G0WMC3"/>
<organism evidence="4 5">
    <name type="scientific">Aphanomyces euteiches</name>
    <dbReference type="NCBI Taxonomy" id="100861"/>
    <lineage>
        <taxon>Eukaryota</taxon>
        <taxon>Sar</taxon>
        <taxon>Stramenopiles</taxon>
        <taxon>Oomycota</taxon>
        <taxon>Saprolegniomycetes</taxon>
        <taxon>Saprolegniales</taxon>
        <taxon>Verrucalvaceae</taxon>
        <taxon>Aphanomyces</taxon>
    </lineage>
</organism>
<evidence type="ECO:0000256" key="2">
    <source>
        <dbReference type="SAM" id="Phobius"/>
    </source>
</evidence>
<dbReference type="VEuPathDB" id="FungiDB:AeMF1_010047"/>
<feature type="compositionally biased region" description="Polar residues" evidence="1">
    <location>
        <begin position="221"/>
        <end position="239"/>
    </location>
</feature>
<comment type="caution">
    <text evidence="4">The sequence shown here is derived from an EMBL/GenBank/DDBJ whole genome shotgun (WGS) entry which is preliminary data.</text>
</comment>
<feature type="chain" id="PRO_5026241228" description="Mid2 domain-containing protein" evidence="3">
    <location>
        <begin position="21"/>
        <end position="302"/>
    </location>
</feature>
<keyword evidence="3" id="KW-0732">Signal</keyword>
<feature type="region of interest" description="Disordered" evidence="1">
    <location>
        <begin position="221"/>
        <end position="240"/>
    </location>
</feature>
<evidence type="ECO:0000313" key="5">
    <source>
        <dbReference type="Proteomes" id="UP000481153"/>
    </source>
</evidence>
<feature type="signal peptide" evidence="3">
    <location>
        <begin position="1"/>
        <end position="20"/>
    </location>
</feature>
<accession>A0A6G0WMC3</accession>
<keyword evidence="2" id="KW-0812">Transmembrane</keyword>
<dbReference type="Proteomes" id="UP000481153">
    <property type="component" value="Unassembled WGS sequence"/>
</dbReference>
<proteinExistence type="predicted"/>
<keyword evidence="2" id="KW-0472">Membrane</keyword>
<name>A0A6G0WMC3_9STRA</name>
<reference evidence="4 5" key="1">
    <citation type="submission" date="2019-07" db="EMBL/GenBank/DDBJ databases">
        <title>Genomics analysis of Aphanomyces spp. identifies a new class of oomycete effector associated with host adaptation.</title>
        <authorList>
            <person name="Gaulin E."/>
        </authorList>
    </citation>
    <scope>NUCLEOTIDE SEQUENCE [LARGE SCALE GENOMIC DNA]</scope>
    <source>
        <strain evidence="4 5">ATCC 201684</strain>
    </source>
</reference>
<evidence type="ECO:0000313" key="4">
    <source>
        <dbReference type="EMBL" id="KAF0728499.1"/>
    </source>
</evidence>
<dbReference type="EMBL" id="VJMJ01000176">
    <property type="protein sequence ID" value="KAF0728499.1"/>
    <property type="molecule type" value="Genomic_DNA"/>
</dbReference>
<evidence type="ECO:0000256" key="3">
    <source>
        <dbReference type="SAM" id="SignalP"/>
    </source>
</evidence>
<evidence type="ECO:0008006" key="6">
    <source>
        <dbReference type="Google" id="ProtNLM"/>
    </source>
</evidence>
<sequence length="302" mass="32210">MRRTVPVLAFVACLQTLTLADGTICKAAGATSWSFANECSLQVTLLTPLSDITVNTTEIVSGIRSLYGDAISLGSSSSVGVCDTSHTCMENTSDFVVVPSALELVNTTFAQAKATVSFPTSSSYIISVNFVQGTSGQQFATTTNVKVVLQTTPSPSATTAINRTNTALPQGTTPAPTSTPTAQTNNSAVYMIIGVSIAVVFGIILAILFWKLRKARSNISSQQSTMSNEPGEPSTTQVDMASRRLSAPEPYSRRVFLSNTLASNDGMRYSTGTSRYVPSGYIRMEDDLPIPKERNSYSRIHS</sequence>
<gene>
    <name evidence="4" type="ORF">Ae201684_013685</name>
</gene>
<keyword evidence="2" id="KW-1133">Transmembrane helix</keyword>
<evidence type="ECO:0000256" key="1">
    <source>
        <dbReference type="SAM" id="MobiDB-lite"/>
    </source>
</evidence>
<protein>
    <recommendedName>
        <fullName evidence="6">Mid2 domain-containing protein</fullName>
    </recommendedName>
</protein>
<feature type="transmembrane region" description="Helical" evidence="2">
    <location>
        <begin position="188"/>
        <end position="210"/>
    </location>
</feature>